<dbReference type="Proteomes" id="UP000238634">
    <property type="component" value="Unassembled WGS sequence"/>
</dbReference>
<dbReference type="SUPFAM" id="SSF52777">
    <property type="entry name" value="CoA-dependent acyltransferases"/>
    <property type="match status" value="2"/>
</dbReference>
<protein>
    <submittedName>
        <fullName evidence="5">Non-ribosomal peptide synthetase</fullName>
    </submittedName>
</protein>
<dbReference type="InterPro" id="IPR045851">
    <property type="entry name" value="AMP-bd_C_sf"/>
</dbReference>
<dbReference type="NCBIfam" id="TIGR01444">
    <property type="entry name" value="fkbM_fam"/>
    <property type="match status" value="1"/>
</dbReference>
<dbReference type="Gene3D" id="3.30.559.10">
    <property type="entry name" value="Chloramphenicol acetyltransferase-like domain"/>
    <property type="match status" value="1"/>
</dbReference>
<dbReference type="GO" id="GO:0003824">
    <property type="term" value="F:catalytic activity"/>
    <property type="evidence" value="ECO:0007669"/>
    <property type="project" value="InterPro"/>
</dbReference>
<dbReference type="Gene3D" id="3.40.50.1820">
    <property type="entry name" value="alpha/beta hydrolase"/>
    <property type="match status" value="1"/>
</dbReference>
<dbReference type="GO" id="GO:0072330">
    <property type="term" value="P:monocarboxylic acid biosynthetic process"/>
    <property type="evidence" value="ECO:0007669"/>
    <property type="project" value="UniProtKB-ARBA"/>
</dbReference>
<sequence>MNNQGKVQSVSTGKENLKDLYPLTPMQAGMLFHSLYDESLGTFLEQIFCSITGDFHIDLFEKSWNELFKQNDIFRTILIPQKASQPLQMVLRECQIIFHYEDIQHLTGKQQEDFLKTYQQKDRKTGFKLDRDLLMRVAVFQTHPDAYEIVWTYHHILLDGWSSGLMLGQLIDTYKALVDGKRPNPGSAPPYSDFIRWLKQQNTEAAQQYWKQYLQGYTDPVRMPRSQFAATGYQLSTFTFTLDEQSTSQLEQLARQYQVTLNSLVQSMWAVLLAHYHDADDVIFGSTISGRPPEIRGIEQMLGLFINTVPVRVRLTSQLTFAQLMEQIQNDAIASMEHSYYSLADIQALSEHRSSLIDHLIVFQNYPAHDRVREALETTHYGFTIEKVQVVEQSNYDFSVVVTPGNQLQFRFLYNANVFSPAYLQRLESHLSNIIKAVLQFPEIAIADIQLLSDRESHLLLSEFNATKTVREPEKTIVDLIEQQTNHTPDAIAVQFADKKLSYRELGITADKIAAYLMTQTQVQPGEPIAILLSPSEQFVIAVLAVIKAGCGFMALDPKAPIERNLAMISESGSKVAIVDERFSTELKNFSGTVVVIENLDLLEPLSTNHLPSPADLAYIIFTSGSTGNPKGIAVNHSSLFNYIQWCANFYFRGRNLGTMPLFTSPAFDLTITSLFCPLVLGKTVVVVDREEIDQTLRQIIDLENQIDTIKLTPAHISALKQLEAKQTAIQLAIVGGEELKKEQVETLLALNPNMEIYNEYGPAEATVGCIVDRVTEPDHITIGQPIDNTRVYILNSHLQPVPIGCVGEIYIAGSCLADGYWTNPALSAAKFIAHPLEPTSKLYRSGDLGKWLETGTMIYLGRKDDQVKIRGHRVELGEVEGLLKQHPGVEEAVVATRELPDQEQELKAYLIPDSGRAPLLRRLVRLIAEDPNLQNQLHSLPNGLQMFGMNRKEIDYLYQEIFEEENYLAHGITVSNGDIVFDVGANIGMFSLLIHQQYPEAQIYAFEPIPPVYATLSKNSILYGEKIHCYPFSLSCEETQQTFTYYPTNTVMSGRYGDTEDDRTIVSSFILNNEKVKGSNGVLSTEEELDDSMRSLSQTVHLRRLSSVLRELDISHVDLLKIDVEKSELDVLDGIDAEDWQKIKQLIVEVHDIDGRLEHVKARLARYGFQVQVAQDNLLKGTNLYKIYGHRVQSQMSNTATQSQQEKAAEQWGQVETLVKSIRAFLDDQLPQYLIPSDFQLVDQFPLTHNGKLDRKALLQQAGLTGKQNQAYELPRSRVEKVLAEIWQDLLGVKSIGVDDDFFVLGGHSLKALTLLSRIRKSLGIEIALKSVFEFSTIRTLGNYLGSYIATIGPDQNIIIGKEQMILLSTEREKPLFALPTVLGYGIAFKGLAQQLKFHSVYGLDFIEDNNPVARYIELLEKAQPEGSYVLLGYCGGGNLAFELAKGLEQRDRHVSDIIMLDSVPRFCQRNDSEAMIQEQVDAEIGYYSTFVQEDKDLNQLFNNPHFKEKLRTKMTAYLRYSNHVINNGQIAANIHLICSQENQPISNNLDSWVNITTGKVSVYEGLGNHGDMLVNEYLYHNAHVMNEILEQTLQN</sequence>
<feature type="domain" description="Carrier" evidence="4">
    <location>
        <begin position="1275"/>
        <end position="1350"/>
    </location>
</feature>
<dbReference type="InterPro" id="IPR036736">
    <property type="entry name" value="ACP-like_sf"/>
</dbReference>
<keyword evidence="6" id="KW-1185">Reference proteome</keyword>
<evidence type="ECO:0000313" key="5">
    <source>
        <dbReference type="EMBL" id="PSB17676.1"/>
    </source>
</evidence>
<dbReference type="Pfam" id="PF00550">
    <property type="entry name" value="PP-binding"/>
    <property type="match status" value="1"/>
</dbReference>
<dbReference type="PANTHER" id="PTHR45527">
    <property type="entry name" value="NONRIBOSOMAL PEPTIDE SYNTHETASE"/>
    <property type="match status" value="1"/>
</dbReference>
<dbReference type="InterPro" id="IPR020806">
    <property type="entry name" value="PKS_PP-bd"/>
</dbReference>
<dbReference type="InterPro" id="IPR009081">
    <property type="entry name" value="PP-bd_ACP"/>
</dbReference>
<dbReference type="GO" id="GO:0005737">
    <property type="term" value="C:cytoplasm"/>
    <property type="evidence" value="ECO:0007669"/>
    <property type="project" value="TreeGrafter"/>
</dbReference>
<dbReference type="OrthoDB" id="7542440at2"/>
<dbReference type="EMBL" id="PVWG01000025">
    <property type="protein sequence ID" value="PSB17676.1"/>
    <property type="molecule type" value="Genomic_DNA"/>
</dbReference>
<dbReference type="CDD" id="cd05930">
    <property type="entry name" value="A_NRPS"/>
    <property type="match status" value="1"/>
</dbReference>
<keyword evidence="2" id="KW-0596">Phosphopantetheine</keyword>
<dbReference type="Gene3D" id="2.30.38.10">
    <property type="entry name" value="Luciferase, Domain 3"/>
    <property type="match status" value="1"/>
</dbReference>
<dbReference type="InterPro" id="IPR023213">
    <property type="entry name" value="CAT-like_dom_sf"/>
</dbReference>
<dbReference type="SMART" id="SM00823">
    <property type="entry name" value="PKS_PP"/>
    <property type="match status" value="1"/>
</dbReference>
<comment type="cofactor">
    <cofactor evidence="1">
        <name>pantetheine 4'-phosphate</name>
        <dbReference type="ChEBI" id="CHEBI:47942"/>
    </cofactor>
</comment>
<dbReference type="SUPFAM" id="SSF56801">
    <property type="entry name" value="Acetyl-CoA synthetase-like"/>
    <property type="match status" value="1"/>
</dbReference>
<reference evidence="5 6" key="2">
    <citation type="submission" date="2018-03" db="EMBL/GenBank/DDBJ databases">
        <title>The ancient ancestry and fast evolution of plastids.</title>
        <authorList>
            <person name="Moore K.R."/>
            <person name="Magnabosco C."/>
            <person name="Momper L."/>
            <person name="Gold D.A."/>
            <person name="Bosak T."/>
            <person name="Fournier G.P."/>
        </authorList>
    </citation>
    <scope>NUCLEOTIDE SEQUENCE [LARGE SCALE GENOMIC DNA]</scope>
    <source>
        <strain evidence="5 6">ULC007</strain>
    </source>
</reference>
<evidence type="ECO:0000256" key="3">
    <source>
        <dbReference type="ARBA" id="ARBA00022553"/>
    </source>
</evidence>
<dbReference type="Gene3D" id="1.10.287.490">
    <property type="entry name" value="Helix hairpin bin"/>
    <property type="match status" value="1"/>
</dbReference>
<dbReference type="Gene3D" id="3.30.559.30">
    <property type="entry name" value="Nonribosomal peptide synthetase, condensation domain"/>
    <property type="match status" value="1"/>
</dbReference>
<dbReference type="InterPro" id="IPR000873">
    <property type="entry name" value="AMP-dep_synth/lig_dom"/>
</dbReference>
<accession>A0A2T1DB26</accession>
<dbReference type="STRING" id="1920490.GCA_001895925_04904"/>
<dbReference type="GO" id="GO:0043041">
    <property type="term" value="P:amino acid activation for nonribosomal peptide biosynthetic process"/>
    <property type="evidence" value="ECO:0007669"/>
    <property type="project" value="TreeGrafter"/>
</dbReference>
<dbReference type="InterPro" id="IPR010071">
    <property type="entry name" value="AA_adenyl_dom"/>
</dbReference>
<dbReference type="Gene3D" id="3.30.300.30">
    <property type="match status" value="2"/>
</dbReference>
<dbReference type="Pfam" id="PF00668">
    <property type="entry name" value="Condensation"/>
    <property type="match status" value="1"/>
</dbReference>
<dbReference type="Pfam" id="PF00501">
    <property type="entry name" value="AMP-binding"/>
    <property type="match status" value="1"/>
</dbReference>
<dbReference type="RefSeq" id="WP_073072315.1">
    <property type="nucleotide sequence ID" value="NZ_MPPI01000015.1"/>
</dbReference>
<dbReference type="SUPFAM" id="SSF53335">
    <property type="entry name" value="S-adenosyl-L-methionine-dependent methyltransferases"/>
    <property type="match status" value="1"/>
</dbReference>
<organism evidence="5 6">
    <name type="scientific">Phormidesmis priestleyi ULC007</name>
    <dbReference type="NCBI Taxonomy" id="1920490"/>
    <lineage>
        <taxon>Bacteria</taxon>
        <taxon>Bacillati</taxon>
        <taxon>Cyanobacteriota</taxon>
        <taxon>Cyanophyceae</taxon>
        <taxon>Leptolyngbyales</taxon>
        <taxon>Leptolyngbyaceae</taxon>
        <taxon>Phormidesmis</taxon>
    </lineage>
</organism>
<dbReference type="InterPro" id="IPR029058">
    <property type="entry name" value="AB_hydrolase_fold"/>
</dbReference>
<gene>
    <name evidence="5" type="ORF">C7B65_17925</name>
</gene>
<dbReference type="InterPro" id="IPR006342">
    <property type="entry name" value="FkbM_mtfrase"/>
</dbReference>
<dbReference type="PROSITE" id="PS50075">
    <property type="entry name" value="CARRIER"/>
    <property type="match status" value="1"/>
</dbReference>
<evidence type="ECO:0000256" key="2">
    <source>
        <dbReference type="ARBA" id="ARBA00022450"/>
    </source>
</evidence>
<dbReference type="GO" id="GO:0008610">
    <property type="term" value="P:lipid biosynthetic process"/>
    <property type="evidence" value="ECO:0007669"/>
    <property type="project" value="UniProtKB-ARBA"/>
</dbReference>
<dbReference type="FunFam" id="1.10.1200.10:FF:000016">
    <property type="entry name" value="Non-ribosomal peptide synthase"/>
    <property type="match status" value="1"/>
</dbReference>
<dbReference type="InterPro" id="IPR001242">
    <property type="entry name" value="Condensation_dom"/>
</dbReference>
<name>A0A2T1DB26_9CYAN</name>
<dbReference type="Pfam" id="PF05050">
    <property type="entry name" value="Methyltransf_21"/>
    <property type="match status" value="1"/>
</dbReference>
<dbReference type="NCBIfam" id="TIGR01733">
    <property type="entry name" value="AA-adenyl-dom"/>
    <property type="match status" value="1"/>
</dbReference>
<evidence type="ECO:0000259" key="4">
    <source>
        <dbReference type="PROSITE" id="PS50075"/>
    </source>
</evidence>
<dbReference type="Gene3D" id="3.40.50.980">
    <property type="match status" value="2"/>
</dbReference>
<keyword evidence="3" id="KW-0597">Phosphoprotein</keyword>
<dbReference type="SUPFAM" id="SSF53474">
    <property type="entry name" value="alpha/beta-Hydrolases"/>
    <property type="match status" value="1"/>
</dbReference>
<evidence type="ECO:0000256" key="1">
    <source>
        <dbReference type="ARBA" id="ARBA00001957"/>
    </source>
</evidence>
<dbReference type="InterPro" id="IPR001031">
    <property type="entry name" value="Thioesterase"/>
</dbReference>
<dbReference type="GO" id="GO:0044550">
    <property type="term" value="P:secondary metabolite biosynthetic process"/>
    <property type="evidence" value="ECO:0007669"/>
    <property type="project" value="TreeGrafter"/>
</dbReference>
<dbReference type="InterPro" id="IPR020845">
    <property type="entry name" value="AMP-binding_CS"/>
</dbReference>
<dbReference type="Pfam" id="PF00975">
    <property type="entry name" value="Thioesterase"/>
    <property type="match status" value="1"/>
</dbReference>
<evidence type="ECO:0000313" key="6">
    <source>
        <dbReference type="Proteomes" id="UP000238634"/>
    </source>
</evidence>
<dbReference type="Gene3D" id="3.40.50.150">
    <property type="entry name" value="Vaccinia Virus protein VP39"/>
    <property type="match status" value="1"/>
</dbReference>
<dbReference type="InterPro" id="IPR029063">
    <property type="entry name" value="SAM-dependent_MTases_sf"/>
</dbReference>
<comment type="caution">
    <text evidence="5">The sequence shown here is derived from an EMBL/GenBank/DDBJ whole genome shotgun (WGS) entry which is preliminary data.</text>
</comment>
<dbReference type="PROSITE" id="PS00455">
    <property type="entry name" value="AMP_BINDING"/>
    <property type="match status" value="1"/>
</dbReference>
<dbReference type="PANTHER" id="PTHR45527:SF1">
    <property type="entry name" value="FATTY ACID SYNTHASE"/>
    <property type="match status" value="1"/>
</dbReference>
<dbReference type="GO" id="GO:0031177">
    <property type="term" value="F:phosphopantetheine binding"/>
    <property type="evidence" value="ECO:0007669"/>
    <property type="project" value="InterPro"/>
</dbReference>
<proteinExistence type="predicted"/>
<dbReference type="Gene3D" id="1.10.1200.10">
    <property type="entry name" value="ACP-like"/>
    <property type="match status" value="1"/>
</dbReference>
<dbReference type="SUPFAM" id="SSF47336">
    <property type="entry name" value="ACP-like"/>
    <property type="match status" value="1"/>
</dbReference>
<reference evidence="5 6" key="1">
    <citation type="submission" date="2018-02" db="EMBL/GenBank/DDBJ databases">
        <authorList>
            <person name="Cohen D.B."/>
            <person name="Kent A.D."/>
        </authorList>
    </citation>
    <scope>NUCLEOTIDE SEQUENCE [LARGE SCALE GENOMIC DNA]</scope>
    <source>
        <strain evidence="5 6">ULC007</strain>
    </source>
</reference>
<dbReference type="CDD" id="cd19543">
    <property type="entry name" value="DCL_NRPS"/>
    <property type="match status" value="1"/>
</dbReference>